<proteinExistence type="predicted"/>
<gene>
    <name evidence="1" type="ORF">LOD99_3645</name>
</gene>
<evidence type="ECO:0000313" key="1">
    <source>
        <dbReference type="EMBL" id="KAI6653426.1"/>
    </source>
</evidence>
<dbReference type="AlphaFoldDB" id="A0AAV7JZI1"/>
<organism evidence="1 2">
    <name type="scientific">Oopsacas minuta</name>
    <dbReference type="NCBI Taxonomy" id="111878"/>
    <lineage>
        <taxon>Eukaryota</taxon>
        <taxon>Metazoa</taxon>
        <taxon>Porifera</taxon>
        <taxon>Hexactinellida</taxon>
        <taxon>Hexasterophora</taxon>
        <taxon>Lyssacinosida</taxon>
        <taxon>Leucopsacidae</taxon>
        <taxon>Oopsacas</taxon>
    </lineage>
</organism>
<dbReference type="EMBL" id="JAKMXF010000277">
    <property type="protein sequence ID" value="KAI6653426.1"/>
    <property type="molecule type" value="Genomic_DNA"/>
</dbReference>
<keyword evidence="2" id="KW-1185">Reference proteome</keyword>
<name>A0AAV7JZI1_9METZ</name>
<comment type="caution">
    <text evidence="1">The sequence shown here is derived from an EMBL/GenBank/DDBJ whole genome shotgun (WGS) entry which is preliminary data.</text>
</comment>
<accession>A0AAV7JZI1</accession>
<evidence type="ECO:0000313" key="2">
    <source>
        <dbReference type="Proteomes" id="UP001165289"/>
    </source>
</evidence>
<dbReference type="Proteomes" id="UP001165289">
    <property type="component" value="Unassembled WGS sequence"/>
</dbReference>
<reference evidence="1 2" key="1">
    <citation type="journal article" date="2023" name="BMC Biol.">
        <title>The compact genome of the sponge Oopsacas minuta (Hexactinellida) is lacking key metazoan core genes.</title>
        <authorList>
            <person name="Santini S."/>
            <person name="Schenkelaars Q."/>
            <person name="Jourda C."/>
            <person name="Duchesne M."/>
            <person name="Belahbib H."/>
            <person name="Rocher C."/>
            <person name="Selva M."/>
            <person name="Riesgo A."/>
            <person name="Vervoort M."/>
            <person name="Leys S.P."/>
            <person name="Kodjabachian L."/>
            <person name="Le Bivic A."/>
            <person name="Borchiellini C."/>
            <person name="Claverie J.M."/>
            <person name="Renard E."/>
        </authorList>
    </citation>
    <scope>NUCLEOTIDE SEQUENCE [LARGE SCALE GENOMIC DNA]</scope>
    <source>
        <strain evidence="1">SPO-2</strain>
    </source>
</reference>
<protein>
    <submittedName>
        <fullName evidence="1">Uncharacterized protein</fullName>
    </submittedName>
</protein>
<sequence length="159" mass="18412">MFLYFINVIALGSGLHLELGNPRTLSVHRSNFPHPHVLRARGYHLIRNLLNRAFVEETMLQNNPTDDVPVCFTVCWFTCICFVICKVQKRKKAQQREYYDDDEEEAEPLMAINHYTDDDDDAQPIKIHEDYVTPSAPLMPFAAPSQNMSSNISFFNRFS</sequence>